<reference evidence="2 3" key="1">
    <citation type="journal article" date="2014" name="Agronomy (Basel)">
        <title>A Draft Genome Sequence for Ensete ventricosum, the Drought-Tolerant Tree Against Hunger.</title>
        <authorList>
            <person name="Harrison J."/>
            <person name="Moore K.A."/>
            <person name="Paszkiewicz K."/>
            <person name="Jones T."/>
            <person name="Grant M."/>
            <person name="Ambacheew D."/>
            <person name="Muzemil S."/>
            <person name="Studholme D.J."/>
        </authorList>
    </citation>
    <scope>NUCLEOTIDE SEQUENCE [LARGE SCALE GENOMIC DNA]</scope>
</reference>
<name>A0A426WZV0_ENSVE</name>
<dbReference type="AlphaFoldDB" id="A0A426WZV0"/>
<sequence length="121" mass="13286">MDIHNNTSEEVTSARGTRSAVDLVSEVEVTDRATSDRIKCLIGYPMGRSDSSKPTPDGQPQQHFGGRSSSLRRPEGSIDRRSGRGPPRERQSTQEVSIPTDVDKLAHSDVNKIEQTPQLDS</sequence>
<gene>
    <name evidence="2" type="ORF">B296_00044308</name>
</gene>
<protein>
    <submittedName>
        <fullName evidence="2">Uncharacterized protein</fullName>
    </submittedName>
</protein>
<feature type="compositionally biased region" description="Polar residues" evidence="1">
    <location>
        <begin position="1"/>
        <end position="16"/>
    </location>
</feature>
<feature type="compositionally biased region" description="Polar residues" evidence="1">
    <location>
        <begin position="52"/>
        <end position="71"/>
    </location>
</feature>
<organism evidence="2 3">
    <name type="scientific">Ensete ventricosum</name>
    <name type="common">Abyssinian banana</name>
    <name type="synonym">Musa ensete</name>
    <dbReference type="NCBI Taxonomy" id="4639"/>
    <lineage>
        <taxon>Eukaryota</taxon>
        <taxon>Viridiplantae</taxon>
        <taxon>Streptophyta</taxon>
        <taxon>Embryophyta</taxon>
        <taxon>Tracheophyta</taxon>
        <taxon>Spermatophyta</taxon>
        <taxon>Magnoliopsida</taxon>
        <taxon>Liliopsida</taxon>
        <taxon>Zingiberales</taxon>
        <taxon>Musaceae</taxon>
        <taxon>Ensete</taxon>
    </lineage>
</organism>
<feature type="compositionally biased region" description="Basic and acidic residues" evidence="1">
    <location>
        <begin position="72"/>
        <end position="92"/>
    </location>
</feature>
<evidence type="ECO:0000313" key="3">
    <source>
        <dbReference type="Proteomes" id="UP000287651"/>
    </source>
</evidence>
<dbReference type="EMBL" id="AMZH03030793">
    <property type="protein sequence ID" value="RRT32752.1"/>
    <property type="molecule type" value="Genomic_DNA"/>
</dbReference>
<feature type="region of interest" description="Disordered" evidence="1">
    <location>
        <begin position="1"/>
        <end position="21"/>
    </location>
</feature>
<evidence type="ECO:0000256" key="1">
    <source>
        <dbReference type="SAM" id="MobiDB-lite"/>
    </source>
</evidence>
<accession>A0A426WZV0</accession>
<proteinExistence type="predicted"/>
<feature type="region of interest" description="Disordered" evidence="1">
    <location>
        <begin position="42"/>
        <end position="121"/>
    </location>
</feature>
<dbReference type="Proteomes" id="UP000287651">
    <property type="component" value="Unassembled WGS sequence"/>
</dbReference>
<comment type="caution">
    <text evidence="2">The sequence shown here is derived from an EMBL/GenBank/DDBJ whole genome shotgun (WGS) entry which is preliminary data.</text>
</comment>
<evidence type="ECO:0000313" key="2">
    <source>
        <dbReference type="EMBL" id="RRT32752.1"/>
    </source>
</evidence>
<feature type="compositionally biased region" description="Basic and acidic residues" evidence="1">
    <location>
        <begin position="101"/>
        <end position="112"/>
    </location>
</feature>